<sequence>MSTVPPTSPSVPALEGVRVWVDGRLGGAAEGPAGGVGVGALDHGVTVGDGVFETAKVVDGVPFALDRHHDRMDRSLAGIGLDPLDRDRINEGIRAVLEIGGMTFGRLRCTVTAGVGPLGSDRLAGAATYVVSAMEVEQPGRTTTVAVVPWTRNERSALTGVKSTSYADNVVALAAAKERGHTEALLANTAGMLCEGTGSNVFVVVDGVVRTPTLQSGPLAGITRALTIEWLREDGVEVVEEQLPLSVLTEADEVWITSSTRDVAAVTHIDVVPPVTLLSGVHLEVPDLRPRDLPHGPLGRRAQEIFARRSTEEPNP</sequence>
<dbReference type="InterPro" id="IPR001544">
    <property type="entry name" value="Aminotrans_IV"/>
</dbReference>
<name>A0A5J6V3L6_9MICO</name>
<evidence type="ECO:0000256" key="5">
    <source>
        <dbReference type="RuleBase" id="RU004516"/>
    </source>
</evidence>
<protein>
    <submittedName>
        <fullName evidence="6">4-amino-4-deoxychorismate lyase</fullName>
    </submittedName>
</protein>
<keyword evidence="6" id="KW-0456">Lyase</keyword>
<dbReference type="GO" id="GO:0046394">
    <property type="term" value="P:carboxylic acid biosynthetic process"/>
    <property type="evidence" value="ECO:0007669"/>
    <property type="project" value="UniProtKB-ARBA"/>
</dbReference>
<dbReference type="PANTHER" id="PTHR42743">
    <property type="entry name" value="AMINO-ACID AMINOTRANSFERASE"/>
    <property type="match status" value="1"/>
</dbReference>
<evidence type="ECO:0000313" key="7">
    <source>
        <dbReference type="Proteomes" id="UP000326546"/>
    </source>
</evidence>
<evidence type="ECO:0000256" key="1">
    <source>
        <dbReference type="ARBA" id="ARBA00001933"/>
    </source>
</evidence>
<organism evidence="6 7">
    <name type="scientific">Ornithinimicrobium pratense</name>
    <dbReference type="NCBI Taxonomy" id="2593973"/>
    <lineage>
        <taxon>Bacteria</taxon>
        <taxon>Bacillati</taxon>
        <taxon>Actinomycetota</taxon>
        <taxon>Actinomycetes</taxon>
        <taxon>Micrococcales</taxon>
        <taxon>Ornithinimicrobiaceae</taxon>
        <taxon>Ornithinimicrobium</taxon>
    </lineage>
</organism>
<proteinExistence type="inferred from homology"/>
<evidence type="ECO:0000256" key="2">
    <source>
        <dbReference type="ARBA" id="ARBA00009320"/>
    </source>
</evidence>
<dbReference type="InterPro" id="IPR043131">
    <property type="entry name" value="BCAT-like_N"/>
</dbReference>
<dbReference type="Gene3D" id="3.30.470.10">
    <property type="match status" value="1"/>
</dbReference>
<dbReference type="SUPFAM" id="SSF56752">
    <property type="entry name" value="D-aminoacid aminotransferase-like PLP-dependent enzymes"/>
    <property type="match status" value="1"/>
</dbReference>
<keyword evidence="7" id="KW-1185">Reference proteome</keyword>
<reference evidence="6 7" key="1">
    <citation type="submission" date="2019-09" db="EMBL/GenBank/DDBJ databases">
        <title>Serinicoccus pratensis sp. nov., isolated from meadow soil.</title>
        <authorList>
            <person name="Zhang W."/>
        </authorList>
    </citation>
    <scope>NUCLEOTIDE SEQUENCE [LARGE SCALE GENOMIC DNA]</scope>
    <source>
        <strain evidence="6 7">W204</strain>
    </source>
</reference>
<evidence type="ECO:0000313" key="6">
    <source>
        <dbReference type="EMBL" id="QFG68540.1"/>
    </source>
</evidence>
<evidence type="ECO:0000256" key="3">
    <source>
        <dbReference type="ARBA" id="ARBA00022898"/>
    </source>
</evidence>
<gene>
    <name evidence="6" type="ORF">FY030_07245</name>
</gene>
<dbReference type="InterPro" id="IPR050571">
    <property type="entry name" value="Class-IV_PLP-Dep_Aminotrnsfr"/>
</dbReference>
<dbReference type="PROSITE" id="PS00770">
    <property type="entry name" value="AA_TRANSFER_CLASS_4"/>
    <property type="match status" value="1"/>
</dbReference>
<dbReference type="AlphaFoldDB" id="A0A5J6V3L6"/>
<dbReference type="OrthoDB" id="9805628at2"/>
<accession>A0A5J6V3L6</accession>
<dbReference type="PANTHER" id="PTHR42743:SF11">
    <property type="entry name" value="AMINODEOXYCHORISMATE LYASE"/>
    <property type="match status" value="1"/>
</dbReference>
<dbReference type="InterPro" id="IPR043132">
    <property type="entry name" value="BCAT-like_C"/>
</dbReference>
<dbReference type="Pfam" id="PF01063">
    <property type="entry name" value="Aminotran_4"/>
    <property type="match status" value="1"/>
</dbReference>
<dbReference type="InterPro" id="IPR018300">
    <property type="entry name" value="Aminotrans_IV_CS"/>
</dbReference>
<dbReference type="Gene3D" id="3.20.10.10">
    <property type="entry name" value="D-amino Acid Aminotransferase, subunit A, domain 2"/>
    <property type="match status" value="1"/>
</dbReference>
<dbReference type="EMBL" id="CP044427">
    <property type="protein sequence ID" value="QFG68540.1"/>
    <property type="molecule type" value="Genomic_DNA"/>
</dbReference>
<dbReference type="RefSeq" id="WP_158060928.1">
    <property type="nucleotide sequence ID" value="NZ_CP044427.1"/>
</dbReference>
<dbReference type="Proteomes" id="UP000326546">
    <property type="component" value="Chromosome"/>
</dbReference>
<dbReference type="InterPro" id="IPR036038">
    <property type="entry name" value="Aminotransferase-like"/>
</dbReference>
<comment type="cofactor">
    <cofactor evidence="1 5">
        <name>pyridoxal 5'-phosphate</name>
        <dbReference type="ChEBI" id="CHEBI:597326"/>
    </cofactor>
</comment>
<keyword evidence="3 5" id="KW-0663">Pyridoxal phosphate</keyword>
<evidence type="ECO:0000256" key="4">
    <source>
        <dbReference type="RuleBase" id="RU004106"/>
    </source>
</evidence>
<comment type="similarity">
    <text evidence="2 4">Belongs to the class-IV pyridoxal-phosphate-dependent aminotransferase family.</text>
</comment>
<dbReference type="KEGG" id="serw:FY030_07245"/>
<dbReference type="GO" id="GO:0005829">
    <property type="term" value="C:cytosol"/>
    <property type="evidence" value="ECO:0007669"/>
    <property type="project" value="TreeGrafter"/>
</dbReference>
<dbReference type="GO" id="GO:0016829">
    <property type="term" value="F:lyase activity"/>
    <property type="evidence" value="ECO:0007669"/>
    <property type="project" value="UniProtKB-KW"/>
</dbReference>